<organism evidence="1">
    <name type="scientific">marine metagenome</name>
    <dbReference type="NCBI Taxonomy" id="408172"/>
    <lineage>
        <taxon>unclassified sequences</taxon>
        <taxon>metagenomes</taxon>
        <taxon>ecological metagenomes</taxon>
    </lineage>
</organism>
<gene>
    <name evidence="1" type="ORF">METZ01_LOCUS104581</name>
</gene>
<proteinExistence type="predicted"/>
<dbReference type="AlphaFoldDB" id="A0A381WIE3"/>
<name>A0A381WIE3_9ZZZZ</name>
<evidence type="ECO:0000313" key="1">
    <source>
        <dbReference type="EMBL" id="SVA51727.1"/>
    </source>
</evidence>
<protein>
    <submittedName>
        <fullName evidence="1">Uncharacterized protein</fullName>
    </submittedName>
</protein>
<feature type="non-terminal residue" evidence="1">
    <location>
        <position position="1"/>
    </location>
</feature>
<dbReference type="EMBL" id="UINC01011769">
    <property type="protein sequence ID" value="SVA51727.1"/>
    <property type="molecule type" value="Genomic_DNA"/>
</dbReference>
<accession>A0A381WIE3</accession>
<reference evidence="1" key="1">
    <citation type="submission" date="2018-05" db="EMBL/GenBank/DDBJ databases">
        <authorList>
            <person name="Lanie J.A."/>
            <person name="Ng W.-L."/>
            <person name="Kazmierczak K.M."/>
            <person name="Andrzejewski T.M."/>
            <person name="Davidsen T.M."/>
            <person name="Wayne K.J."/>
            <person name="Tettelin H."/>
            <person name="Glass J.I."/>
            <person name="Rusch D."/>
            <person name="Podicherti R."/>
            <person name="Tsui H.-C.T."/>
            <person name="Winkler M.E."/>
        </authorList>
    </citation>
    <scope>NUCLEOTIDE SEQUENCE</scope>
</reference>
<sequence>AYQSITPVHSNYPYFAYQNSQVNSITIMGDFLIENSLEGQYWIAAMHYLRSVTKMAYGESANQGNPPPVVKLNGYGDYVFNNIPVILTEFTCELGPQTDYMEVPVGSKSSWVPIRSNITVAAQPLYSRRATTKFSLDKFIKGDYIYDKSGFI</sequence>